<feature type="domain" description="3D" evidence="3">
    <location>
        <begin position="192"/>
        <end position="250"/>
    </location>
</feature>
<reference evidence="4 5" key="1">
    <citation type="submission" date="2020-08" db="EMBL/GenBank/DDBJ databases">
        <title>Genome public.</title>
        <authorList>
            <person name="Liu C."/>
            <person name="Sun Q."/>
        </authorList>
    </citation>
    <scope>NUCLEOTIDE SEQUENCE [LARGE SCALE GENOMIC DNA]</scope>
    <source>
        <strain evidence="4 5">BX17</strain>
    </source>
</reference>
<dbReference type="Pfam" id="PF06725">
    <property type="entry name" value="3D"/>
    <property type="match status" value="1"/>
</dbReference>
<feature type="region of interest" description="Disordered" evidence="2">
    <location>
        <begin position="1"/>
        <end position="28"/>
    </location>
</feature>
<accession>A0A8I0DSI5</accession>
<dbReference type="GO" id="GO:0004553">
    <property type="term" value="F:hydrolase activity, hydrolyzing O-glycosyl compounds"/>
    <property type="evidence" value="ECO:0007669"/>
    <property type="project" value="InterPro"/>
</dbReference>
<dbReference type="RefSeq" id="WP_186901546.1">
    <property type="nucleotide sequence ID" value="NZ_JACOOT010000026.1"/>
</dbReference>
<evidence type="ECO:0000256" key="2">
    <source>
        <dbReference type="SAM" id="MobiDB-lite"/>
    </source>
</evidence>
<gene>
    <name evidence="4" type="ORF">H8S54_11765</name>
</gene>
<dbReference type="EMBL" id="JACOOT010000026">
    <property type="protein sequence ID" value="MBC5651772.1"/>
    <property type="molecule type" value="Genomic_DNA"/>
</dbReference>
<dbReference type="InterPro" id="IPR010611">
    <property type="entry name" value="3D_dom"/>
</dbReference>
<comment type="caution">
    <text evidence="4">The sequence shown here is derived from an EMBL/GenBank/DDBJ whole genome shotgun (WGS) entry which is preliminary data.</text>
</comment>
<dbReference type="InterPro" id="IPR036908">
    <property type="entry name" value="RlpA-like_sf"/>
</dbReference>
<proteinExistence type="predicted"/>
<evidence type="ECO:0000256" key="1">
    <source>
        <dbReference type="ARBA" id="ARBA00022729"/>
    </source>
</evidence>
<feature type="region of interest" description="Disordered" evidence="2">
    <location>
        <begin position="252"/>
        <end position="280"/>
    </location>
</feature>
<feature type="compositionally biased region" description="Acidic residues" evidence="2">
    <location>
        <begin position="254"/>
        <end position="280"/>
    </location>
</feature>
<sequence length="280" mass="29706">GEEAAVQNVSTVNKEENASGDENPKIEESEVSAVNDTVTVAIDTDILDYPGKKEGNIIGEVLEGDEISRTGTISDAWSRILFEDETGKMQTGYIPTSYLEGYGENSGTEESAEAGVIHKSSGKGIFADAVEGVTQTGGDEGVMEGEAVMASADSSLRSLGNFIITHYCPCSICCGPWRDGITSTGATAVTNRTIAVDPTVIPYGSKVVINGQVYVAEDCGGAIKNNHIDIYVGSHAEAETKGVYETEVYLLEEGQPDETEVQPDEAEESTESVEEETPQE</sequence>
<evidence type="ECO:0000313" key="4">
    <source>
        <dbReference type="EMBL" id="MBC5651772.1"/>
    </source>
</evidence>
<feature type="compositionally biased region" description="Basic and acidic residues" evidence="2">
    <location>
        <begin position="13"/>
        <end position="28"/>
    </location>
</feature>
<dbReference type="Gene3D" id="2.40.40.10">
    <property type="entry name" value="RlpA-like domain"/>
    <property type="match status" value="1"/>
</dbReference>
<evidence type="ECO:0000259" key="3">
    <source>
        <dbReference type="Pfam" id="PF06725"/>
    </source>
</evidence>
<dbReference type="CDD" id="cd14667">
    <property type="entry name" value="3D_containing_proteins"/>
    <property type="match status" value="1"/>
</dbReference>
<dbReference type="PANTHER" id="PTHR39160">
    <property type="entry name" value="CELL WALL-BINDING PROTEIN YOCH"/>
    <property type="match status" value="1"/>
</dbReference>
<dbReference type="AlphaFoldDB" id="A0A8I0DSI5"/>
<dbReference type="GO" id="GO:0009254">
    <property type="term" value="P:peptidoglycan turnover"/>
    <property type="evidence" value="ECO:0007669"/>
    <property type="project" value="InterPro"/>
</dbReference>
<feature type="non-terminal residue" evidence="4">
    <location>
        <position position="1"/>
    </location>
</feature>
<name>A0A8I0DSI5_9FIRM</name>
<keyword evidence="5" id="KW-1185">Reference proteome</keyword>
<evidence type="ECO:0000313" key="5">
    <source>
        <dbReference type="Proteomes" id="UP000652847"/>
    </source>
</evidence>
<dbReference type="InterPro" id="IPR059180">
    <property type="entry name" value="3D_YorM"/>
</dbReference>
<dbReference type="Proteomes" id="UP000652847">
    <property type="component" value="Unassembled WGS sequence"/>
</dbReference>
<dbReference type="InterPro" id="IPR051933">
    <property type="entry name" value="Resuscitation_pf_RpfB"/>
</dbReference>
<dbReference type="PANTHER" id="PTHR39160:SF4">
    <property type="entry name" value="RESUSCITATION-PROMOTING FACTOR RPFB"/>
    <property type="match status" value="1"/>
</dbReference>
<protein>
    <submittedName>
        <fullName evidence="4">3D domain-containing protein</fullName>
    </submittedName>
</protein>
<dbReference type="SUPFAM" id="SSF50685">
    <property type="entry name" value="Barwin-like endoglucanases"/>
    <property type="match status" value="1"/>
</dbReference>
<organism evidence="4 5">
    <name type="scientific">Blautia segnis</name>
    <dbReference type="NCBI Taxonomy" id="2763030"/>
    <lineage>
        <taxon>Bacteria</taxon>
        <taxon>Bacillati</taxon>
        <taxon>Bacillota</taxon>
        <taxon>Clostridia</taxon>
        <taxon>Lachnospirales</taxon>
        <taxon>Lachnospiraceae</taxon>
        <taxon>Blautia</taxon>
    </lineage>
</organism>
<dbReference type="GO" id="GO:0019867">
    <property type="term" value="C:outer membrane"/>
    <property type="evidence" value="ECO:0007669"/>
    <property type="project" value="InterPro"/>
</dbReference>
<keyword evidence="1" id="KW-0732">Signal</keyword>